<dbReference type="EMBL" id="JBHSLD010000007">
    <property type="protein sequence ID" value="MFC5380707.1"/>
    <property type="molecule type" value="Genomic_DNA"/>
</dbReference>
<comment type="caution">
    <text evidence="1">The sequence shown here is derived from an EMBL/GenBank/DDBJ whole genome shotgun (WGS) entry which is preliminary data.</text>
</comment>
<proteinExistence type="predicted"/>
<keyword evidence="2" id="KW-1185">Reference proteome</keyword>
<dbReference type="RefSeq" id="WP_340267773.1">
    <property type="nucleotide sequence ID" value="NZ_JBBEOG010000002.1"/>
</dbReference>
<dbReference type="InterPro" id="IPR036390">
    <property type="entry name" value="WH_DNA-bd_sf"/>
</dbReference>
<dbReference type="Proteomes" id="UP001596122">
    <property type="component" value="Unassembled WGS sequence"/>
</dbReference>
<evidence type="ECO:0000313" key="2">
    <source>
        <dbReference type="Proteomes" id="UP001596122"/>
    </source>
</evidence>
<dbReference type="SUPFAM" id="SSF46785">
    <property type="entry name" value="Winged helix' DNA-binding domain"/>
    <property type="match status" value="1"/>
</dbReference>
<reference evidence="2" key="1">
    <citation type="journal article" date="2019" name="Int. J. Syst. Evol. Microbiol.">
        <title>The Global Catalogue of Microorganisms (GCM) 10K type strain sequencing project: providing services to taxonomists for standard genome sequencing and annotation.</title>
        <authorList>
            <consortium name="The Broad Institute Genomics Platform"/>
            <consortium name="The Broad Institute Genome Sequencing Center for Infectious Disease"/>
            <person name="Wu L."/>
            <person name="Ma J."/>
        </authorList>
    </citation>
    <scope>NUCLEOTIDE SEQUENCE [LARGE SCALE GENOMIC DNA]</scope>
    <source>
        <strain evidence="2">CCUG 43114</strain>
    </source>
</reference>
<evidence type="ECO:0000313" key="1">
    <source>
        <dbReference type="EMBL" id="MFC5380707.1"/>
    </source>
</evidence>
<dbReference type="InterPro" id="IPR036388">
    <property type="entry name" value="WH-like_DNA-bd_sf"/>
</dbReference>
<accession>A0ABW0GMR8</accession>
<sequence length="108" mass="11692">MAAAVEGTPPARARPWTFLSNHGHVLVQVSRDPEARLRDIAAGVGITERAAQSILVDLEQGGYVSKTRVGRRNSYRVHDDLPFRHPAESAHAVGELLRIFSDAEAPAG</sequence>
<organism evidence="1 2">
    <name type="scientific">Aquipuribacter nitratireducens</name>
    <dbReference type="NCBI Taxonomy" id="650104"/>
    <lineage>
        <taxon>Bacteria</taxon>
        <taxon>Bacillati</taxon>
        <taxon>Actinomycetota</taxon>
        <taxon>Actinomycetes</taxon>
        <taxon>Micrococcales</taxon>
        <taxon>Intrasporangiaceae</taxon>
        <taxon>Aquipuribacter</taxon>
    </lineage>
</organism>
<gene>
    <name evidence="1" type="ORF">ACFPJ6_07890</name>
</gene>
<name>A0ABW0GMR8_9MICO</name>
<dbReference type="Gene3D" id="1.10.10.10">
    <property type="entry name" value="Winged helix-like DNA-binding domain superfamily/Winged helix DNA-binding domain"/>
    <property type="match status" value="1"/>
</dbReference>
<protein>
    <submittedName>
        <fullName evidence="1">Helix-turn-helix transcriptional regulator</fullName>
    </submittedName>
</protein>